<comment type="caution">
    <text evidence="2">The sequence shown here is derived from an EMBL/GenBank/DDBJ whole genome shotgun (WGS) entry which is preliminary data.</text>
</comment>
<sequence>MKILITGGAGFIGSNLVDRLIKDGHEVSVIDNLSTGKRENLNPKAIFHEIDICDFEKIKPLFKDVDYVFHLAALPRVPVSVEDPIGTSQTNIMGTVNVYKAAADNKVKRIIFASSSSVYGDQEKFPLAEDMSPRPISPYALQKLIGEQFGGLFTDLYEMPIISLRFFNIYGPRNDPESDYSLVIAKFLKQNSQGRSLTIFGDGEQTRGFCYIDDLLEALVKTMASEKLKGGERINIANKNSYSVNYLAKLISDKVEYLPLRKGDVLHTKADISLAKELLGWEPKISFEEGVEKTKQWFESGYGK</sequence>
<reference evidence="2 3" key="1">
    <citation type="journal article" date="2016" name="Nat. Commun.">
        <title>Thousands of microbial genomes shed light on interconnected biogeochemical processes in an aquifer system.</title>
        <authorList>
            <person name="Anantharaman K."/>
            <person name="Brown C.T."/>
            <person name="Hug L.A."/>
            <person name="Sharon I."/>
            <person name="Castelle C.J."/>
            <person name="Probst A.J."/>
            <person name="Thomas B.C."/>
            <person name="Singh A."/>
            <person name="Wilkins M.J."/>
            <person name="Karaoz U."/>
            <person name="Brodie E.L."/>
            <person name="Williams K.H."/>
            <person name="Hubbard S.S."/>
            <person name="Banfield J.F."/>
        </authorList>
    </citation>
    <scope>NUCLEOTIDE SEQUENCE [LARGE SCALE GENOMIC DNA]</scope>
</reference>
<name>A0A1G2DZ78_9BACT</name>
<accession>A0A1G2DZ78</accession>
<dbReference type="PANTHER" id="PTHR43245">
    <property type="entry name" value="BIFUNCTIONAL POLYMYXIN RESISTANCE PROTEIN ARNA"/>
    <property type="match status" value="1"/>
</dbReference>
<dbReference type="AlphaFoldDB" id="A0A1G2DZ78"/>
<dbReference type="Gene3D" id="3.40.50.720">
    <property type="entry name" value="NAD(P)-binding Rossmann-like Domain"/>
    <property type="match status" value="1"/>
</dbReference>
<dbReference type="PANTHER" id="PTHR43245:SF13">
    <property type="entry name" value="UDP-D-APIOSE_UDP-D-XYLOSE SYNTHASE 2"/>
    <property type="match status" value="1"/>
</dbReference>
<dbReference type="Pfam" id="PF01370">
    <property type="entry name" value="Epimerase"/>
    <property type="match status" value="1"/>
</dbReference>
<dbReference type="PRINTS" id="PR01713">
    <property type="entry name" value="NUCEPIMERASE"/>
</dbReference>
<dbReference type="Proteomes" id="UP000178893">
    <property type="component" value="Unassembled WGS sequence"/>
</dbReference>
<protein>
    <recommendedName>
        <fullName evidence="1">NAD-dependent epimerase/dehydratase domain-containing protein</fullName>
    </recommendedName>
</protein>
<dbReference type="SUPFAM" id="SSF51735">
    <property type="entry name" value="NAD(P)-binding Rossmann-fold domains"/>
    <property type="match status" value="1"/>
</dbReference>
<evidence type="ECO:0000313" key="2">
    <source>
        <dbReference type="EMBL" id="OGZ18351.1"/>
    </source>
</evidence>
<dbReference type="Gene3D" id="3.90.25.10">
    <property type="entry name" value="UDP-galactose 4-epimerase, domain 1"/>
    <property type="match status" value="1"/>
</dbReference>
<dbReference type="InterPro" id="IPR001509">
    <property type="entry name" value="Epimerase_deHydtase"/>
</dbReference>
<gene>
    <name evidence="2" type="ORF">A2V72_01090</name>
</gene>
<feature type="domain" description="NAD-dependent epimerase/dehydratase" evidence="1">
    <location>
        <begin position="3"/>
        <end position="237"/>
    </location>
</feature>
<evidence type="ECO:0000259" key="1">
    <source>
        <dbReference type="Pfam" id="PF01370"/>
    </source>
</evidence>
<dbReference type="InterPro" id="IPR036291">
    <property type="entry name" value="NAD(P)-bd_dom_sf"/>
</dbReference>
<dbReference type="InterPro" id="IPR050177">
    <property type="entry name" value="Lipid_A_modif_metabolic_enz"/>
</dbReference>
<evidence type="ECO:0000313" key="3">
    <source>
        <dbReference type="Proteomes" id="UP000178893"/>
    </source>
</evidence>
<dbReference type="EMBL" id="MHLW01000004">
    <property type="protein sequence ID" value="OGZ18351.1"/>
    <property type="molecule type" value="Genomic_DNA"/>
</dbReference>
<organism evidence="2 3">
    <name type="scientific">Candidatus Nealsonbacteria bacterium RBG_13_37_56</name>
    <dbReference type="NCBI Taxonomy" id="1801661"/>
    <lineage>
        <taxon>Bacteria</taxon>
        <taxon>Candidatus Nealsoniibacteriota</taxon>
    </lineage>
</organism>
<proteinExistence type="predicted"/>